<evidence type="ECO:0000256" key="2">
    <source>
        <dbReference type="ARBA" id="ARBA00022692"/>
    </source>
</evidence>
<dbReference type="InterPro" id="IPR036259">
    <property type="entry name" value="MFS_trans_sf"/>
</dbReference>
<feature type="transmembrane region" description="Helical" evidence="5">
    <location>
        <begin position="198"/>
        <end position="217"/>
    </location>
</feature>
<dbReference type="Pfam" id="PF07690">
    <property type="entry name" value="MFS_1"/>
    <property type="match status" value="1"/>
</dbReference>
<feature type="transmembrane region" description="Helical" evidence="5">
    <location>
        <begin position="392"/>
        <end position="415"/>
    </location>
</feature>
<evidence type="ECO:0000256" key="1">
    <source>
        <dbReference type="ARBA" id="ARBA00004141"/>
    </source>
</evidence>
<gene>
    <name evidence="6" type="ORF">M404DRAFT_991822</name>
</gene>
<dbReference type="OrthoDB" id="3026777at2759"/>
<keyword evidence="7" id="KW-1185">Reference proteome</keyword>
<evidence type="ECO:0008006" key="8">
    <source>
        <dbReference type="Google" id="ProtNLM"/>
    </source>
</evidence>
<dbReference type="Gene3D" id="1.20.1250.20">
    <property type="entry name" value="MFS general substrate transporter like domains"/>
    <property type="match status" value="1"/>
</dbReference>
<dbReference type="GO" id="GO:0016020">
    <property type="term" value="C:membrane"/>
    <property type="evidence" value="ECO:0007669"/>
    <property type="project" value="UniProtKB-SubCell"/>
</dbReference>
<reference evidence="6 7" key="1">
    <citation type="submission" date="2014-04" db="EMBL/GenBank/DDBJ databases">
        <authorList>
            <consortium name="DOE Joint Genome Institute"/>
            <person name="Kuo A."/>
            <person name="Kohler A."/>
            <person name="Costa M.D."/>
            <person name="Nagy L.G."/>
            <person name="Floudas D."/>
            <person name="Copeland A."/>
            <person name="Barry K.W."/>
            <person name="Cichocki N."/>
            <person name="Veneault-Fourrey C."/>
            <person name="LaButti K."/>
            <person name="Lindquist E.A."/>
            <person name="Lipzen A."/>
            <person name="Lundell T."/>
            <person name="Morin E."/>
            <person name="Murat C."/>
            <person name="Sun H."/>
            <person name="Tunlid A."/>
            <person name="Henrissat B."/>
            <person name="Grigoriev I.V."/>
            <person name="Hibbett D.S."/>
            <person name="Martin F."/>
            <person name="Nordberg H.P."/>
            <person name="Cantor M.N."/>
            <person name="Hua S.X."/>
        </authorList>
    </citation>
    <scope>NUCLEOTIDE SEQUENCE [LARGE SCALE GENOMIC DNA]</scope>
    <source>
        <strain evidence="6 7">Marx 270</strain>
    </source>
</reference>
<feature type="transmembrane region" description="Helical" evidence="5">
    <location>
        <begin position="298"/>
        <end position="320"/>
    </location>
</feature>
<organism evidence="6 7">
    <name type="scientific">Pisolithus tinctorius Marx 270</name>
    <dbReference type="NCBI Taxonomy" id="870435"/>
    <lineage>
        <taxon>Eukaryota</taxon>
        <taxon>Fungi</taxon>
        <taxon>Dikarya</taxon>
        <taxon>Basidiomycota</taxon>
        <taxon>Agaricomycotina</taxon>
        <taxon>Agaricomycetes</taxon>
        <taxon>Agaricomycetidae</taxon>
        <taxon>Boletales</taxon>
        <taxon>Sclerodermatineae</taxon>
        <taxon>Pisolithaceae</taxon>
        <taxon>Pisolithus</taxon>
    </lineage>
</organism>
<sequence length="525" mass="55999">MTDLIFILVSTPNSPLAGHSHKLLVLAPVIEGLLGGWSAMTSAQSAYITDCTSSGSRATIFARFSGVLFVGLALGPILGAWLIRHPVYFLRVGTNDHPLQSVNSVFWVSITCSFVNFLLVSFVIPESLSASRRASNRKGKSRAVETSEDNSNDGEGNAATGILKNLLSPLAVFLPSDIPVAVRVAGEGQVRIRRRKDWGLTLLAIALALNMLASGLFQLKYLYAEHVYDWSAEQLSYYISFQGAVRACYLLFLLPLLLVTFKPVRSAISAAVLAQGKQNGKPVPTISQLFAEMRFDLVVLRCSMIAEFCSHAAVVFAPLPSGDRSSTRWSEFFFVGATSLACAGAGILPAAQSFALSSLHGRGLAEKEAARIRAGSDGAFSDCDAVSEPGKLLGALAVLQAVGSTILGPVLFGLVYSATVASFPRTIFVVAAGLILLSIVLTFFISASGRVVKRRKTTTAQVPAHITPSKMARRWYEEENRGRSRVSKDLRGGAASPFYGATDNTFGVLSHYSGPGQAGPSGSRL</sequence>
<reference evidence="7" key="2">
    <citation type="submission" date="2015-01" db="EMBL/GenBank/DDBJ databases">
        <title>Evolutionary Origins and Diversification of the Mycorrhizal Mutualists.</title>
        <authorList>
            <consortium name="DOE Joint Genome Institute"/>
            <consortium name="Mycorrhizal Genomics Consortium"/>
            <person name="Kohler A."/>
            <person name="Kuo A."/>
            <person name="Nagy L.G."/>
            <person name="Floudas D."/>
            <person name="Copeland A."/>
            <person name="Barry K.W."/>
            <person name="Cichocki N."/>
            <person name="Veneault-Fourrey C."/>
            <person name="LaButti K."/>
            <person name="Lindquist E.A."/>
            <person name="Lipzen A."/>
            <person name="Lundell T."/>
            <person name="Morin E."/>
            <person name="Murat C."/>
            <person name="Riley R."/>
            <person name="Ohm R."/>
            <person name="Sun H."/>
            <person name="Tunlid A."/>
            <person name="Henrissat B."/>
            <person name="Grigoriev I.V."/>
            <person name="Hibbett D.S."/>
            <person name="Martin F."/>
        </authorList>
    </citation>
    <scope>NUCLEOTIDE SEQUENCE [LARGE SCALE GENOMIC DNA]</scope>
    <source>
        <strain evidence="7">Marx 270</strain>
    </source>
</reference>
<name>A0A0C3PZ76_PISTI</name>
<dbReference type="HOGENOM" id="CLU_017517_1_0_1"/>
<keyword evidence="2 5" id="KW-0812">Transmembrane</keyword>
<dbReference type="InParanoid" id="A0A0C3PZ76"/>
<accession>A0A0C3PZ76</accession>
<feature type="transmembrane region" description="Helical" evidence="5">
    <location>
        <begin position="60"/>
        <end position="84"/>
    </location>
</feature>
<feature type="transmembrane region" description="Helical" evidence="5">
    <location>
        <begin position="332"/>
        <end position="351"/>
    </location>
</feature>
<feature type="transmembrane region" description="Helical" evidence="5">
    <location>
        <begin position="427"/>
        <end position="447"/>
    </location>
</feature>
<feature type="transmembrane region" description="Helical" evidence="5">
    <location>
        <begin position="237"/>
        <end position="259"/>
    </location>
</feature>
<protein>
    <recommendedName>
        <fullName evidence="8">Major facilitator superfamily (MFS) profile domain-containing protein</fullName>
    </recommendedName>
</protein>
<proteinExistence type="predicted"/>
<keyword evidence="3 5" id="KW-1133">Transmembrane helix</keyword>
<evidence type="ECO:0000256" key="5">
    <source>
        <dbReference type="SAM" id="Phobius"/>
    </source>
</evidence>
<evidence type="ECO:0000313" key="6">
    <source>
        <dbReference type="EMBL" id="KIO15116.1"/>
    </source>
</evidence>
<evidence type="ECO:0000256" key="3">
    <source>
        <dbReference type="ARBA" id="ARBA00022989"/>
    </source>
</evidence>
<feature type="transmembrane region" description="Helical" evidence="5">
    <location>
        <begin position="104"/>
        <end position="124"/>
    </location>
</feature>
<comment type="subcellular location">
    <subcellularLocation>
        <location evidence="1">Membrane</location>
        <topology evidence="1">Multi-pass membrane protein</topology>
    </subcellularLocation>
</comment>
<evidence type="ECO:0000313" key="7">
    <source>
        <dbReference type="Proteomes" id="UP000054217"/>
    </source>
</evidence>
<dbReference type="PANTHER" id="PTHR23507">
    <property type="entry name" value="ZGC:174356"/>
    <property type="match status" value="1"/>
</dbReference>
<dbReference type="SUPFAM" id="SSF103473">
    <property type="entry name" value="MFS general substrate transporter"/>
    <property type="match status" value="1"/>
</dbReference>
<dbReference type="AlphaFoldDB" id="A0A0C3PZ76"/>
<dbReference type="PANTHER" id="PTHR23507:SF1">
    <property type="entry name" value="FI18259P1-RELATED"/>
    <property type="match status" value="1"/>
</dbReference>
<dbReference type="GO" id="GO:0022857">
    <property type="term" value="F:transmembrane transporter activity"/>
    <property type="evidence" value="ECO:0007669"/>
    <property type="project" value="InterPro"/>
</dbReference>
<evidence type="ECO:0000256" key="4">
    <source>
        <dbReference type="ARBA" id="ARBA00023136"/>
    </source>
</evidence>
<dbReference type="EMBL" id="KN831944">
    <property type="protein sequence ID" value="KIO15116.1"/>
    <property type="molecule type" value="Genomic_DNA"/>
</dbReference>
<keyword evidence="4 5" id="KW-0472">Membrane</keyword>
<dbReference type="InterPro" id="IPR011701">
    <property type="entry name" value="MFS"/>
</dbReference>
<dbReference type="Proteomes" id="UP000054217">
    <property type="component" value="Unassembled WGS sequence"/>
</dbReference>